<name>E8X2Q0_GRATM</name>
<organism evidence="2">
    <name type="scientific">Granulicella tundricola (strain ATCC BAA-1859 / DSM 23138 / MP5ACTX9)</name>
    <dbReference type="NCBI Taxonomy" id="1198114"/>
    <lineage>
        <taxon>Bacteria</taxon>
        <taxon>Pseudomonadati</taxon>
        <taxon>Acidobacteriota</taxon>
        <taxon>Terriglobia</taxon>
        <taxon>Terriglobales</taxon>
        <taxon>Acidobacteriaceae</taxon>
        <taxon>Granulicella</taxon>
    </lineage>
</organism>
<dbReference type="RefSeq" id="WP_013581659.1">
    <property type="nucleotide sequence ID" value="NC_015064.1"/>
</dbReference>
<proteinExistence type="predicted"/>
<keyword evidence="2" id="KW-1185">Reference proteome</keyword>
<dbReference type="PaxDb" id="1198114-AciX9_3339"/>
<gene>
    <name evidence="1" type="ordered locus">AciX9_3339</name>
</gene>
<dbReference type="AlphaFoldDB" id="E8X2Q0"/>
<sequence>MKLVNIGGYHINPAAIAYVSAKTVVSQSPAGRSQQTIIHFIGGGDLQLNLTPGDFAQQLATATAA</sequence>
<evidence type="ECO:0000313" key="2">
    <source>
        <dbReference type="Proteomes" id="UP000000343"/>
    </source>
</evidence>
<dbReference type="EMBL" id="CP002480">
    <property type="protein sequence ID" value="ADW70347.1"/>
    <property type="molecule type" value="Genomic_DNA"/>
</dbReference>
<protein>
    <submittedName>
        <fullName evidence="1">Uncharacterized protein</fullName>
    </submittedName>
</protein>
<accession>E8X2Q0</accession>
<reference evidence="2" key="1">
    <citation type="submission" date="2011-01" db="EMBL/GenBank/DDBJ databases">
        <title>Complete sequence of chromosome of Acidobacterium sp. MP5ACTX9.</title>
        <authorList>
            <consortium name="US DOE Joint Genome Institute"/>
            <person name="Lucas S."/>
            <person name="Copeland A."/>
            <person name="Lapidus A."/>
            <person name="Cheng J.-F."/>
            <person name="Goodwin L."/>
            <person name="Pitluck S."/>
            <person name="Teshima H."/>
            <person name="Detter J.C."/>
            <person name="Han C."/>
            <person name="Tapia R."/>
            <person name="Land M."/>
            <person name="Hauser L."/>
            <person name="Kyrpides N."/>
            <person name="Ivanova N."/>
            <person name="Ovchinnikova G."/>
            <person name="Pagani I."/>
            <person name="Rawat S.R."/>
            <person name="Mannisto M."/>
            <person name="Haggblom M.M."/>
            <person name="Woyke T."/>
        </authorList>
    </citation>
    <scope>NUCLEOTIDE SEQUENCE [LARGE SCALE GENOMIC DNA]</scope>
    <source>
        <strain evidence="2">MP5ACTX9</strain>
    </source>
</reference>
<dbReference type="KEGG" id="acm:AciX9_3339"/>
<dbReference type="HOGENOM" id="CLU_2843704_0_0_0"/>
<dbReference type="Proteomes" id="UP000000343">
    <property type="component" value="Chromosome"/>
</dbReference>
<evidence type="ECO:0000313" key="1">
    <source>
        <dbReference type="EMBL" id="ADW70347.1"/>
    </source>
</evidence>
<dbReference type="OrthoDB" id="126860at2"/>